<feature type="domain" description="Fido" evidence="4">
    <location>
        <begin position="94"/>
        <end position="235"/>
    </location>
</feature>
<keyword evidence="5" id="KW-0255">Endonuclease</keyword>
<dbReference type="PROSITE" id="PS51459">
    <property type="entry name" value="FIDO"/>
    <property type="match status" value="1"/>
</dbReference>
<evidence type="ECO:0000256" key="3">
    <source>
        <dbReference type="PIRSR" id="PIRSR640198-3"/>
    </source>
</evidence>
<evidence type="ECO:0000256" key="2">
    <source>
        <dbReference type="PIRSR" id="PIRSR640198-2"/>
    </source>
</evidence>
<gene>
    <name evidence="5" type="ORF">CPT03_17540</name>
</gene>
<feature type="site" description="Important for autoinhibition of adenylyltransferase activity" evidence="3">
    <location>
        <position position="44"/>
    </location>
</feature>
<evidence type="ECO:0000313" key="5">
    <source>
        <dbReference type="EMBL" id="ATP58139.1"/>
    </source>
</evidence>
<keyword evidence="2" id="KW-0547">Nucleotide-binding</keyword>
<name>A0A2D1U964_9SPHI</name>
<dbReference type="Gene3D" id="1.10.3290.10">
    <property type="entry name" value="Fido-like domain"/>
    <property type="match status" value="1"/>
</dbReference>
<dbReference type="AlphaFoldDB" id="A0A2D1U964"/>
<dbReference type="Proteomes" id="UP000223749">
    <property type="component" value="Chromosome"/>
</dbReference>
<feature type="active site" evidence="1">
    <location>
        <position position="177"/>
    </location>
</feature>
<dbReference type="RefSeq" id="WP_099440045.1">
    <property type="nucleotide sequence ID" value="NZ_CP024091.1"/>
</dbReference>
<dbReference type="KEGG" id="pgs:CPT03_17540"/>
<dbReference type="GO" id="GO:0005524">
    <property type="term" value="F:ATP binding"/>
    <property type="evidence" value="ECO:0007669"/>
    <property type="project" value="UniProtKB-KW"/>
</dbReference>
<feature type="binding site" evidence="2">
    <location>
        <begin position="181"/>
        <end position="188"/>
    </location>
    <ligand>
        <name>ATP</name>
        <dbReference type="ChEBI" id="CHEBI:30616"/>
    </ligand>
</feature>
<keyword evidence="2" id="KW-0067">ATP-binding</keyword>
<keyword evidence="5" id="KW-0540">Nuclease</keyword>
<dbReference type="InterPro" id="IPR040198">
    <property type="entry name" value="Fido_containing"/>
</dbReference>
<keyword evidence="5" id="KW-0378">Hydrolase</keyword>
<proteinExistence type="predicted"/>
<keyword evidence="6" id="KW-1185">Reference proteome</keyword>
<organism evidence="5 6">
    <name type="scientific">Pedobacter ginsengisoli</name>
    <dbReference type="NCBI Taxonomy" id="363852"/>
    <lineage>
        <taxon>Bacteria</taxon>
        <taxon>Pseudomonadati</taxon>
        <taxon>Bacteroidota</taxon>
        <taxon>Sphingobacteriia</taxon>
        <taxon>Sphingobacteriales</taxon>
        <taxon>Sphingobacteriaceae</taxon>
        <taxon>Pedobacter</taxon>
    </lineage>
</organism>
<dbReference type="OrthoDB" id="9814400at2"/>
<reference evidence="5 6" key="1">
    <citation type="submission" date="2017-10" db="EMBL/GenBank/DDBJ databases">
        <title>Whole genome of Pedobacter ginsengisoli T01R-27 isolated from tomato rhizosphere.</title>
        <authorList>
            <person name="Weon H.-Y."/>
            <person name="Lee S.A."/>
            <person name="Sang M.K."/>
            <person name="Song J."/>
        </authorList>
    </citation>
    <scope>NUCLEOTIDE SEQUENCE [LARGE SCALE GENOMIC DNA]</scope>
    <source>
        <strain evidence="5 6">T01R-27</strain>
    </source>
</reference>
<dbReference type="GO" id="GO:0004519">
    <property type="term" value="F:endonuclease activity"/>
    <property type="evidence" value="ECO:0007669"/>
    <property type="project" value="UniProtKB-KW"/>
</dbReference>
<sequence>MESLLKKYDALVAEYSKVIIDSFSLEDFKEYNEILFSAHSCAVEGNTFTVDETRELKEKGLNLKLNNRSLYEAYEILDHFKAYEFVFNDLEQPLTESLIKQVQKILTENTLKFAKGLEPGEYTNTQMAAGDTVFGDFRASIARMPSLISSTESAIEKAELHPLDISARFHQFFIYLHPFPDGNGRTGRLISNFILAKFNLPHVIIGAEEKAAYIEALKQSAKHNDTGILTVFFAETSMQRMKKELDQKKNLTQNFVMNFNPPKKGKKMR</sequence>
<protein>
    <submittedName>
        <fullName evidence="5">Restriction endonuclease subunit S</fullName>
    </submittedName>
</protein>
<dbReference type="PANTHER" id="PTHR13504:SF38">
    <property type="entry name" value="FIDO DOMAIN-CONTAINING PROTEIN"/>
    <property type="match status" value="1"/>
</dbReference>
<dbReference type="InterPro" id="IPR003812">
    <property type="entry name" value="Fido"/>
</dbReference>
<evidence type="ECO:0000256" key="1">
    <source>
        <dbReference type="PIRSR" id="PIRSR640198-1"/>
    </source>
</evidence>
<dbReference type="EMBL" id="CP024091">
    <property type="protein sequence ID" value="ATP58139.1"/>
    <property type="molecule type" value="Genomic_DNA"/>
</dbReference>
<evidence type="ECO:0000259" key="4">
    <source>
        <dbReference type="PROSITE" id="PS51459"/>
    </source>
</evidence>
<accession>A0A2D1U964</accession>
<dbReference type="Pfam" id="PF02661">
    <property type="entry name" value="Fic"/>
    <property type="match status" value="1"/>
</dbReference>
<dbReference type="SUPFAM" id="SSF140931">
    <property type="entry name" value="Fic-like"/>
    <property type="match status" value="1"/>
</dbReference>
<evidence type="ECO:0000313" key="6">
    <source>
        <dbReference type="Proteomes" id="UP000223749"/>
    </source>
</evidence>
<dbReference type="InterPro" id="IPR036597">
    <property type="entry name" value="Fido-like_dom_sf"/>
</dbReference>
<dbReference type="PANTHER" id="PTHR13504">
    <property type="entry name" value="FIDO DOMAIN-CONTAINING PROTEIN DDB_G0283145"/>
    <property type="match status" value="1"/>
</dbReference>